<evidence type="ECO:0008006" key="4">
    <source>
        <dbReference type="Google" id="ProtNLM"/>
    </source>
</evidence>
<feature type="transmembrane region" description="Helical" evidence="1">
    <location>
        <begin position="150"/>
        <end position="169"/>
    </location>
</feature>
<organism evidence="2 3">
    <name type="scientific">Halostreptopolyspora alba</name>
    <dbReference type="NCBI Taxonomy" id="2487137"/>
    <lineage>
        <taxon>Bacteria</taxon>
        <taxon>Bacillati</taxon>
        <taxon>Actinomycetota</taxon>
        <taxon>Actinomycetes</taxon>
        <taxon>Streptosporangiales</taxon>
        <taxon>Nocardiopsidaceae</taxon>
        <taxon>Halostreptopolyspora</taxon>
    </lineage>
</organism>
<proteinExistence type="predicted"/>
<name>A0A3N0EGJ0_9ACTN</name>
<feature type="transmembrane region" description="Helical" evidence="1">
    <location>
        <begin position="12"/>
        <end position="34"/>
    </location>
</feature>
<gene>
    <name evidence="2" type="ORF">EFW17_03625</name>
</gene>
<feature type="transmembrane region" description="Helical" evidence="1">
    <location>
        <begin position="181"/>
        <end position="204"/>
    </location>
</feature>
<accession>A0A3N0EGJ0</accession>
<comment type="caution">
    <text evidence="2">The sequence shown here is derived from an EMBL/GenBank/DDBJ whole genome shotgun (WGS) entry which is preliminary data.</text>
</comment>
<sequence length="261" mass="28407">MSHPHGSPFRHKSVTVFILLISLALLVLFVFLIAKEAPGGRDELRDYEAAKRCPPASSGPADCLGTYEFTVAEVTIDERGRDHTYRAILTDAGGDEWKTYYTNPGPVLEHLDEGDRVTGTVWRGMLTEIEAEGASQETSQAPADMLARRLLTGIMVIPACLLIAGVCVWRLRSAGPATGMGLTLFLAMWWFIAGGVSPIMLGAWLGDSVEETDDVWMVALLWLALAALLTVMARLGLLVVRRMAAQAAAFDQKFNIADKNS</sequence>
<reference evidence="2 3" key="1">
    <citation type="submission" date="2018-11" db="EMBL/GenBank/DDBJ databases">
        <title>The genome draft of YIM 96095.</title>
        <authorList>
            <person name="Tang S.-K."/>
            <person name="Chunyu W.-X."/>
            <person name="Feng Y.-Z."/>
        </authorList>
    </citation>
    <scope>NUCLEOTIDE SEQUENCE [LARGE SCALE GENOMIC DNA]</scope>
    <source>
        <strain evidence="2 3">YIM 96095</strain>
    </source>
</reference>
<evidence type="ECO:0000313" key="3">
    <source>
        <dbReference type="Proteomes" id="UP000269198"/>
    </source>
</evidence>
<evidence type="ECO:0000313" key="2">
    <source>
        <dbReference type="EMBL" id="RNL86962.1"/>
    </source>
</evidence>
<evidence type="ECO:0000256" key="1">
    <source>
        <dbReference type="SAM" id="Phobius"/>
    </source>
</evidence>
<protein>
    <recommendedName>
        <fullName evidence="4">DUF3592 domain-containing protein</fullName>
    </recommendedName>
</protein>
<keyword evidence="1" id="KW-1133">Transmembrane helix</keyword>
<dbReference type="AlphaFoldDB" id="A0A3N0EGJ0"/>
<keyword evidence="1" id="KW-0812">Transmembrane</keyword>
<keyword evidence="1" id="KW-0472">Membrane</keyword>
<feature type="transmembrane region" description="Helical" evidence="1">
    <location>
        <begin position="216"/>
        <end position="240"/>
    </location>
</feature>
<dbReference type="EMBL" id="RJMB01000002">
    <property type="protein sequence ID" value="RNL86962.1"/>
    <property type="molecule type" value="Genomic_DNA"/>
</dbReference>
<dbReference type="Proteomes" id="UP000269198">
    <property type="component" value="Unassembled WGS sequence"/>
</dbReference>
<keyword evidence="3" id="KW-1185">Reference proteome</keyword>